<protein>
    <submittedName>
        <fullName evidence="1">Uncharacterized protein</fullName>
    </submittedName>
</protein>
<organism evidence="1">
    <name type="scientific">bioreactor metagenome</name>
    <dbReference type="NCBI Taxonomy" id="1076179"/>
    <lineage>
        <taxon>unclassified sequences</taxon>
        <taxon>metagenomes</taxon>
        <taxon>ecological metagenomes</taxon>
    </lineage>
</organism>
<gene>
    <name evidence="1" type="ORF">SDC9_160320</name>
</gene>
<accession>A0A645FGC1</accession>
<dbReference type="AlphaFoldDB" id="A0A645FGC1"/>
<dbReference type="EMBL" id="VSSQ01059443">
    <property type="protein sequence ID" value="MPN13000.1"/>
    <property type="molecule type" value="Genomic_DNA"/>
</dbReference>
<reference evidence="1" key="1">
    <citation type="submission" date="2019-08" db="EMBL/GenBank/DDBJ databases">
        <authorList>
            <person name="Kucharzyk K."/>
            <person name="Murdoch R.W."/>
            <person name="Higgins S."/>
            <person name="Loffler F."/>
        </authorList>
    </citation>
    <scope>NUCLEOTIDE SEQUENCE</scope>
</reference>
<name>A0A645FGC1_9ZZZZ</name>
<proteinExistence type="predicted"/>
<comment type="caution">
    <text evidence="1">The sequence shown here is derived from an EMBL/GenBank/DDBJ whole genome shotgun (WGS) entry which is preliminary data.</text>
</comment>
<sequence length="60" mass="6678">MRVACKWNEVAPVQKRQIEFPVQRRKMGDSKTNFPQIGEDANRAGGVTMCLGSVDGAEIR</sequence>
<evidence type="ECO:0000313" key="1">
    <source>
        <dbReference type="EMBL" id="MPN13000.1"/>
    </source>
</evidence>